<dbReference type="EMBL" id="CP081070">
    <property type="protein sequence ID" value="UWQ54380.1"/>
    <property type="molecule type" value="Genomic_DNA"/>
</dbReference>
<evidence type="ECO:0000313" key="2">
    <source>
        <dbReference type="EMBL" id="UWQ54380.1"/>
    </source>
</evidence>
<name>A0A9Q9LX25_LEICA</name>
<dbReference type="PANTHER" id="PTHR48228">
    <property type="entry name" value="SUCCINYL-COA--D-CITRAMALATE COA-TRANSFERASE"/>
    <property type="match status" value="1"/>
</dbReference>
<dbReference type="Proteomes" id="UP001058713">
    <property type="component" value="Chromosome"/>
</dbReference>
<sequence>MTLLAALPATGAYRLTGTGRWRSAFAVTELANASIAAVGLELARLIEALNLAPLAPEVTVDQRLASLWFSYSFHPDGWELPSLWDALAGVYETQDGWIRLHTNLPHHRRAALRVLGCAGERSAVAAAVRHWLADRLESEIVAEGGVAAAMRSREDWVAHPQGRAVAAEPLIRWTSPRAVRLRDRPHATAARPLAGLRVLDLTRVLAGPVSTRTLAGFGADVLRIDPPGWDEPGVITDISLGKRMAALDLTKGEDRLVFETLLADADILVHGYRPGALDGLGYGADSRRQIAPNAVEVTLDAYGWTGPWAARRGFDSLVQMSAGIADAGRAWAGSDKPAPLPVQALDHATGYLMAAAVLSALIAAAGGAEVPSAHLSLARTAELLAGLPESAEGPALTTSAGSDYSEKIENSGWGPGRRLAPPLWIGSKPIRWDLPAGCCGINAACWPE</sequence>
<dbReference type="InterPro" id="IPR050509">
    <property type="entry name" value="CoA-transferase_III"/>
</dbReference>
<feature type="region of interest" description="Disordered" evidence="1">
    <location>
        <begin position="392"/>
        <end position="411"/>
    </location>
</feature>
<evidence type="ECO:0000313" key="3">
    <source>
        <dbReference type="Proteomes" id="UP001058713"/>
    </source>
</evidence>
<dbReference type="PANTHER" id="PTHR48228:SF4">
    <property type="entry name" value="BLR3030 PROTEIN"/>
    <property type="match status" value="1"/>
</dbReference>
<dbReference type="RefSeq" id="WP_259971701.1">
    <property type="nucleotide sequence ID" value="NZ_CP081070.1"/>
</dbReference>
<reference evidence="2" key="1">
    <citation type="submission" date="2021-08" db="EMBL/GenBank/DDBJ databases">
        <authorList>
            <person name="Nwanade C."/>
            <person name="Wang M."/>
            <person name="Masoudi A."/>
            <person name="Yu Z."/>
            <person name="Liu J."/>
        </authorList>
    </citation>
    <scope>NUCLEOTIDE SEQUENCE</scope>
    <source>
        <strain evidence="2">S122</strain>
    </source>
</reference>
<accession>A0A9Q9LX25</accession>
<dbReference type="KEGG" id="lcae:K3721_02255"/>
<organism evidence="2 3">
    <name type="scientific">Leisingera caerulea</name>
    <name type="common">Phaeobacter caeruleus</name>
    <dbReference type="NCBI Taxonomy" id="506591"/>
    <lineage>
        <taxon>Bacteria</taxon>
        <taxon>Pseudomonadati</taxon>
        <taxon>Pseudomonadota</taxon>
        <taxon>Alphaproteobacteria</taxon>
        <taxon>Rhodobacterales</taxon>
        <taxon>Roseobacteraceae</taxon>
        <taxon>Leisingera</taxon>
    </lineage>
</organism>
<gene>
    <name evidence="2" type="ORF">K3721_02255</name>
</gene>
<dbReference type="Pfam" id="PF02515">
    <property type="entry name" value="CoA_transf_3"/>
    <property type="match status" value="1"/>
</dbReference>
<dbReference type="InterPro" id="IPR003673">
    <property type="entry name" value="CoA-Trfase_fam_III"/>
</dbReference>
<dbReference type="Gene3D" id="3.40.50.10540">
    <property type="entry name" value="Crotonobetainyl-coa:carnitine coa-transferase, domain 1"/>
    <property type="match status" value="1"/>
</dbReference>
<keyword evidence="2" id="KW-0808">Transferase</keyword>
<dbReference type="InterPro" id="IPR023606">
    <property type="entry name" value="CoA-Trfase_III_dom_1_sf"/>
</dbReference>
<dbReference type="SUPFAM" id="SSF89796">
    <property type="entry name" value="CoA-transferase family III (CaiB/BaiF)"/>
    <property type="match status" value="2"/>
</dbReference>
<dbReference type="GO" id="GO:0016740">
    <property type="term" value="F:transferase activity"/>
    <property type="evidence" value="ECO:0007669"/>
    <property type="project" value="UniProtKB-KW"/>
</dbReference>
<dbReference type="AlphaFoldDB" id="A0A9Q9LX25"/>
<proteinExistence type="predicted"/>
<evidence type="ECO:0000256" key="1">
    <source>
        <dbReference type="SAM" id="MobiDB-lite"/>
    </source>
</evidence>
<protein>
    <submittedName>
        <fullName evidence="2">CoA transferase</fullName>
    </submittedName>
</protein>